<accession>A0ABR1NH42</accession>
<dbReference type="Proteomes" id="UP001367316">
    <property type="component" value="Unassembled WGS sequence"/>
</dbReference>
<gene>
    <name evidence="2" type="ORF">JOL62DRAFT_567964</name>
</gene>
<sequence length="201" mass="21563">MVSRAFLSSCVHTVLLCSLLDFSSPGCGLQFCSSAAIPFKRLTLCSPATPLPAILPVKRPSHRASHPLSVPPAPPEVLLAARQVPSPSSPPPSPRFPTQIPSRRANSTAFCIAFATQRLSKFEISIHLLSLRQLTWLRSSSSIIGSEMLEASPRSSVPSSPPFLLVFVSLAVALVLPCSWLRERQRGGCTAKKVKGLDQVG</sequence>
<keyword evidence="3" id="KW-1185">Reference proteome</keyword>
<evidence type="ECO:0000313" key="2">
    <source>
        <dbReference type="EMBL" id="KAK7613344.1"/>
    </source>
</evidence>
<evidence type="ECO:0000313" key="3">
    <source>
        <dbReference type="Proteomes" id="UP001367316"/>
    </source>
</evidence>
<protein>
    <submittedName>
        <fullName evidence="2">Uncharacterized protein</fullName>
    </submittedName>
</protein>
<dbReference type="EMBL" id="JBBPBF010000007">
    <property type="protein sequence ID" value="KAK7613344.1"/>
    <property type="molecule type" value="Genomic_DNA"/>
</dbReference>
<proteinExistence type="predicted"/>
<feature type="signal peptide" evidence="1">
    <location>
        <begin position="1"/>
        <end position="28"/>
    </location>
</feature>
<keyword evidence="1" id="KW-0732">Signal</keyword>
<name>A0ABR1NH42_9PEZI</name>
<evidence type="ECO:0000256" key="1">
    <source>
        <dbReference type="SAM" id="SignalP"/>
    </source>
</evidence>
<feature type="chain" id="PRO_5045318865" evidence="1">
    <location>
        <begin position="29"/>
        <end position="201"/>
    </location>
</feature>
<comment type="caution">
    <text evidence="2">The sequence shown here is derived from an EMBL/GenBank/DDBJ whole genome shotgun (WGS) entry which is preliminary data.</text>
</comment>
<reference evidence="2 3" key="1">
    <citation type="submission" date="2024-04" db="EMBL/GenBank/DDBJ databases">
        <title>Phyllosticta paracitricarpa is synonymous to the EU quarantine fungus P. citricarpa based on phylogenomic analyses.</title>
        <authorList>
            <consortium name="Lawrence Berkeley National Laboratory"/>
            <person name="Van ingen-buijs V.A."/>
            <person name="Van westerhoven A.C."/>
            <person name="Haridas S."/>
            <person name="Skiadas P."/>
            <person name="Martin F."/>
            <person name="Groenewald J.Z."/>
            <person name="Crous P.W."/>
            <person name="Seidl M.F."/>
        </authorList>
    </citation>
    <scope>NUCLEOTIDE SEQUENCE [LARGE SCALE GENOMIC DNA]</scope>
    <source>
        <strain evidence="2 3">CBS 141358</strain>
    </source>
</reference>
<organism evidence="2 3">
    <name type="scientific">Phyllosticta paracitricarpa</name>
    <dbReference type="NCBI Taxonomy" id="2016321"/>
    <lineage>
        <taxon>Eukaryota</taxon>
        <taxon>Fungi</taxon>
        <taxon>Dikarya</taxon>
        <taxon>Ascomycota</taxon>
        <taxon>Pezizomycotina</taxon>
        <taxon>Dothideomycetes</taxon>
        <taxon>Dothideomycetes incertae sedis</taxon>
        <taxon>Botryosphaeriales</taxon>
        <taxon>Phyllostictaceae</taxon>
        <taxon>Phyllosticta</taxon>
    </lineage>
</organism>